<dbReference type="InterPro" id="IPR053876">
    <property type="entry name" value="Phage_int_M"/>
</dbReference>
<dbReference type="CDD" id="cd00801">
    <property type="entry name" value="INT_P4_C"/>
    <property type="match status" value="1"/>
</dbReference>
<comment type="similarity">
    <text evidence="1">Belongs to the 'phage' integrase family.</text>
</comment>
<keyword evidence="2" id="KW-0229">DNA integration</keyword>
<dbReference type="PANTHER" id="PTHR30629:SF2">
    <property type="entry name" value="PROPHAGE INTEGRASE INTS-RELATED"/>
    <property type="match status" value="1"/>
</dbReference>
<dbReference type="Pfam" id="PF22022">
    <property type="entry name" value="Phage_int_M"/>
    <property type="match status" value="1"/>
</dbReference>
<feature type="domain" description="Tyr recombinase" evidence="5">
    <location>
        <begin position="206"/>
        <end position="378"/>
    </location>
</feature>
<dbReference type="SUPFAM" id="SSF56349">
    <property type="entry name" value="DNA breaking-rejoining enzymes"/>
    <property type="match status" value="1"/>
</dbReference>
<evidence type="ECO:0000259" key="5">
    <source>
        <dbReference type="PROSITE" id="PS51898"/>
    </source>
</evidence>
<protein>
    <submittedName>
        <fullName evidence="6">Site-specific integrase</fullName>
    </submittedName>
</protein>
<evidence type="ECO:0000256" key="2">
    <source>
        <dbReference type="ARBA" id="ARBA00022908"/>
    </source>
</evidence>
<keyword evidence="4" id="KW-0233">DNA recombination</keyword>
<name>A0ABQ0ALG9_9RHOB</name>
<dbReference type="InterPro" id="IPR013762">
    <property type="entry name" value="Integrase-like_cat_sf"/>
</dbReference>
<dbReference type="InterPro" id="IPR002104">
    <property type="entry name" value="Integrase_catalytic"/>
</dbReference>
<dbReference type="InterPro" id="IPR025166">
    <property type="entry name" value="Integrase_DNA_bind_dom"/>
</dbReference>
<evidence type="ECO:0000313" key="7">
    <source>
        <dbReference type="Proteomes" id="UP001441944"/>
    </source>
</evidence>
<dbReference type="Gene3D" id="1.10.443.10">
    <property type="entry name" value="Intergrase catalytic core"/>
    <property type="match status" value="1"/>
</dbReference>
<evidence type="ECO:0000313" key="6">
    <source>
        <dbReference type="EMBL" id="GAA6196716.1"/>
    </source>
</evidence>
<dbReference type="InterPro" id="IPR010998">
    <property type="entry name" value="Integrase_recombinase_N"/>
</dbReference>
<sequence>MARNKLKALEVKKGDGKLFDGAGLYLQKRSVETGRWVYRYKYQGRSREMGLGPYPTVSLSDARKVRDQWEAILKAGEDPMLARDRLREEAQIEANRHDPTFEEAAHITFEAKKAGLREGGASGRWLSPVRLYMLPAIGARRITALHQSDIHGALAPIWKTKHPTAEKAIQRTKIIFEHMRFSGVACDPFVVDMARHMLGEVRHLAVKTPAAEWQDIPRIFKALSRDDASHLALRFNMLTLVRSAGVRGARFDEIDDRIWTVPASRMKGTVASAADFRVPLSDAALEVVARAEEWRRSAFMFPGGRSGGISDVAVAKVLRKVAPGTTPHGMRTSFRTWVQDTDAASYDVAETVLAHIIGGKVERAYARSDLLDRRRILMQKWADFVTGAEAQAVVYLANSSEQYKPAFPK</sequence>
<gene>
    <name evidence="6" type="ORF">NBRC116598_21600</name>
</gene>
<reference evidence="6 7" key="1">
    <citation type="submission" date="2024-04" db="EMBL/GenBank/DDBJ databases">
        <title>Draft genome sequence of Pseudophaeobacter arcticus NBRC 116598.</title>
        <authorList>
            <person name="Miyakawa T."/>
            <person name="Kusuya Y."/>
            <person name="Miura T."/>
        </authorList>
    </citation>
    <scope>NUCLEOTIDE SEQUENCE [LARGE SCALE GENOMIC DNA]</scope>
    <source>
        <strain evidence="6 7">SU-CL00105</strain>
    </source>
</reference>
<dbReference type="Pfam" id="PF13356">
    <property type="entry name" value="Arm-DNA-bind_3"/>
    <property type="match status" value="1"/>
</dbReference>
<keyword evidence="7" id="KW-1185">Reference proteome</keyword>
<evidence type="ECO:0000256" key="3">
    <source>
        <dbReference type="ARBA" id="ARBA00023125"/>
    </source>
</evidence>
<dbReference type="InterPro" id="IPR011010">
    <property type="entry name" value="DNA_brk_join_enz"/>
</dbReference>
<evidence type="ECO:0000256" key="4">
    <source>
        <dbReference type="ARBA" id="ARBA00023172"/>
    </source>
</evidence>
<dbReference type="PANTHER" id="PTHR30629">
    <property type="entry name" value="PROPHAGE INTEGRASE"/>
    <property type="match status" value="1"/>
</dbReference>
<proteinExistence type="inferred from homology"/>
<organism evidence="6 7">
    <name type="scientific">Pseudophaeobacter arcticus</name>
    <dbReference type="NCBI Taxonomy" id="385492"/>
    <lineage>
        <taxon>Bacteria</taxon>
        <taxon>Pseudomonadati</taxon>
        <taxon>Pseudomonadota</taxon>
        <taxon>Alphaproteobacteria</taxon>
        <taxon>Rhodobacterales</taxon>
        <taxon>Paracoccaceae</taxon>
        <taxon>Pseudophaeobacter</taxon>
    </lineage>
</organism>
<dbReference type="EMBL" id="BAABWU010000007">
    <property type="protein sequence ID" value="GAA6196716.1"/>
    <property type="molecule type" value="Genomic_DNA"/>
</dbReference>
<dbReference type="InterPro" id="IPR050808">
    <property type="entry name" value="Phage_Integrase"/>
</dbReference>
<dbReference type="InterPro" id="IPR038488">
    <property type="entry name" value="Integrase_DNA-bd_sf"/>
</dbReference>
<dbReference type="Gene3D" id="1.10.150.130">
    <property type="match status" value="1"/>
</dbReference>
<keyword evidence="3" id="KW-0238">DNA-binding</keyword>
<dbReference type="Gene3D" id="3.30.160.390">
    <property type="entry name" value="Integrase, DNA-binding domain"/>
    <property type="match status" value="1"/>
</dbReference>
<comment type="caution">
    <text evidence="6">The sequence shown here is derived from an EMBL/GenBank/DDBJ whole genome shotgun (WGS) entry which is preliminary data.</text>
</comment>
<accession>A0ABQ0ALG9</accession>
<evidence type="ECO:0000256" key="1">
    <source>
        <dbReference type="ARBA" id="ARBA00008857"/>
    </source>
</evidence>
<dbReference type="RefSeq" id="WP_353399847.1">
    <property type="nucleotide sequence ID" value="NZ_BAABWU010000007.1"/>
</dbReference>
<dbReference type="Proteomes" id="UP001441944">
    <property type="component" value="Unassembled WGS sequence"/>
</dbReference>
<dbReference type="PROSITE" id="PS51898">
    <property type="entry name" value="TYR_RECOMBINASE"/>
    <property type="match status" value="1"/>
</dbReference>